<dbReference type="InterPro" id="IPR001584">
    <property type="entry name" value="Integrase_cat-core"/>
</dbReference>
<feature type="domain" description="Integrase catalytic" evidence="1">
    <location>
        <begin position="21"/>
        <end position="120"/>
    </location>
</feature>
<comment type="caution">
    <text evidence="2">The sequence shown here is derived from an EMBL/GenBank/DDBJ whole genome shotgun (WGS) entry which is preliminary data.</text>
</comment>
<gene>
    <name evidence="2" type="primary">pol</name>
    <name evidence="2" type="ORF">CR513_03045</name>
</gene>
<dbReference type="GO" id="GO:0015074">
    <property type="term" value="P:DNA integration"/>
    <property type="evidence" value="ECO:0007669"/>
    <property type="project" value="InterPro"/>
</dbReference>
<evidence type="ECO:0000259" key="1">
    <source>
        <dbReference type="PROSITE" id="PS50994"/>
    </source>
</evidence>
<dbReference type="PANTHER" id="PTHR48475:SF1">
    <property type="entry name" value="RNASE H TYPE-1 DOMAIN-CONTAINING PROTEIN"/>
    <property type="match status" value="1"/>
</dbReference>
<dbReference type="PANTHER" id="PTHR48475">
    <property type="entry name" value="RIBONUCLEASE H"/>
    <property type="match status" value="1"/>
</dbReference>
<dbReference type="PROSITE" id="PS50994">
    <property type="entry name" value="INTEGRASE"/>
    <property type="match status" value="1"/>
</dbReference>
<dbReference type="InterPro" id="IPR036397">
    <property type="entry name" value="RNaseH_sf"/>
</dbReference>
<reference evidence="2" key="1">
    <citation type="submission" date="2018-05" db="EMBL/GenBank/DDBJ databases">
        <title>Draft genome of Mucuna pruriens seed.</title>
        <authorList>
            <person name="Nnadi N.E."/>
            <person name="Vos R."/>
            <person name="Hasami M.H."/>
            <person name="Devisetty U.K."/>
            <person name="Aguiy J.C."/>
        </authorList>
    </citation>
    <scope>NUCLEOTIDE SEQUENCE [LARGE SCALE GENOMIC DNA]</scope>
    <source>
        <strain evidence="2">JCA_2017</strain>
    </source>
</reference>
<protein>
    <submittedName>
        <fullName evidence="2">Pol polyprotein</fullName>
    </submittedName>
</protein>
<feature type="non-terminal residue" evidence="2">
    <location>
        <position position="1"/>
    </location>
</feature>
<evidence type="ECO:0000313" key="3">
    <source>
        <dbReference type="Proteomes" id="UP000257109"/>
    </source>
</evidence>
<dbReference type="EMBL" id="QJKJ01000515">
    <property type="protein sequence ID" value="RDY12186.1"/>
    <property type="molecule type" value="Genomic_DNA"/>
</dbReference>
<keyword evidence="3" id="KW-1185">Reference proteome</keyword>
<dbReference type="OrthoDB" id="1681048at2759"/>
<organism evidence="2 3">
    <name type="scientific">Mucuna pruriens</name>
    <name type="common">Velvet bean</name>
    <name type="synonym">Dolichos pruriens</name>
    <dbReference type="NCBI Taxonomy" id="157652"/>
    <lineage>
        <taxon>Eukaryota</taxon>
        <taxon>Viridiplantae</taxon>
        <taxon>Streptophyta</taxon>
        <taxon>Embryophyta</taxon>
        <taxon>Tracheophyta</taxon>
        <taxon>Spermatophyta</taxon>
        <taxon>Magnoliopsida</taxon>
        <taxon>eudicotyledons</taxon>
        <taxon>Gunneridae</taxon>
        <taxon>Pentapetalae</taxon>
        <taxon>rosids</taxon>
        <taxon>fabids</taxon>
        <taxon>Fabales</taxon>
        <taxon>Fabaceae</taxon>
        <taxon>Papilionoideae</taxon>
        <taxon>50 kb inversion clade</taxon>
        <taxon>NPAAA clade</taxon>
        <taxon>indigoferoid/millettioid clade</taxon>
        <taxon>Phaseoleae</taxon>
        <taxon>Mucuna</taxon>
    </lineage>
</organism>
<dbReference type="SUPFAM" id="SSF53098">
    <property type="entry name" value="Ribonuclease H-like"/>
    <property type="match status" value="1"/>
</dbReference>
<name>A0A371IAX8_MUCPR</name>
<dbReference type="AlphaFoldDB" id="A0A371IAX8"/>
<accession>A0A371IAX8</accession>
<dbReference type="Gene3D" id="3.30.420.10">
    <property type="entry name" value="Ribonuclease H-like superfamily/Ribonuclease H"/>
    <property type="match status" value="1"/>
</dbReference>
<evidence type="ECO:0000313" key="2">
    <source>
        <dbReference type="EMBL" id="RDY12186.1"/>
    </source>
</evidence>
<dbReference type="Pfam" id="PF00665">
    <property type="entry name" value="rve"/>
    <property type="match status" value="1"/>
</dbReference>
<dbReference type="InterPro" id="IPR012337">
    <property type="entry name" value="RNaseH-like_sf"/>
</dbReference>
<sequence>MKCQIYVDNINAAPSPLHNLTSPWPFSMWGLNIIGPIKPKASNKHRFILVVIDYFTKWVEATSYPSVTKNVVVKFIKKDIICRYGLPAHIITDNGTNLNNKMMIELCEQFKIRHHNSTPYPLHGYHTSIQISTGATPYSLVYNIEAIPPIEVEIPSLRVLVEIKLEEVEWIQNQLDQLNLIKEKRLMALCHRQLYQKRIKNAFDKKARPRTFKEGDLVLKKILPNARDHRGKWMPNYKGPYVMKHALSRGALILTDADGRDLKHPINADSVKLFYP</sequence>
<dbReference type="Proteomes" id="UP000257109">
    <property type="component" value="Unassembled WGS sequence"/>
</dbReference>
<dbReference type="GO" id="GO:0003676">
    <property type="term" value="F:nucleic acid binding"/>
    <property type="evidence" value="ECO:0007669"/>
    <property type="project" value="InterPro"/>
</dbReference>
<proteinExistence type="predicted"/>